<keyword evidence="4 6" id="KW-1133">Transmembrane helix</keyword>
<dbReference type="Gene3D" id="1.20.1250.20">
    <property type="entry name" value="MFS general substrate transporter like domains"/>
    <property type="match status" value="2"/>
</dbReference>
<dbReference type="InterPro" id="IPR011701">
    <property type="entry name" value="MFS"/>
</dbReference>
<comment type="caution">
    <text evidence="8">The sequence shown here is derived from an EMBL/GenBank/DDBJ whole genome shotgun (WGS) entry which is preliminary data.</text>
</comment>
<feature type="domain" description="Major facilitator superfamily (MFS) profile" evidence="7">
    <location>
        <begin position="1"/>
        <end position="297"/>
    </location>
</feature>
<reference evidence="8" key="1">
    <citation type="submission" date="2013-08" db="EMBL/GenBank/DDBJ databases">
        <authorList>
            <person name="Mendez C."/>
            <person name="Richter M."/>
            <person name="Ferrer M."/>
            <person name="Sanchez J."/>
        </authorList>
    </citation>
    <scope>NUCLEOTIDE SEQUENCE</scope>
</reference>
<feature type="transmembrane region" description="Helical" evidence="6">
    <location>
        <begin position="51"/>
        <end position="70"/>
    </location>
</feature>
<evidence type="ECO:0000256" key="4">
    <source>
        <dbReference type="ARBA" id="ARBA00022989"/>
    </source>
</evidence>
<feature type="transmembrane region" description="Helical" evidence="6">
    <location>
        <begin position="166"/>
        <end position="186"/>
    </location>
</feature>
<evidence type="ECO:0000256" key="6">
    <source>
        <dbReference type="SAM" id="Phobius"/>
    </source>
</evidence>
<gene>
    <name evidence="8" type="ORF">B1A_08480</name>
</gene>
<protein>
    <submittedName>
        <fullName evidence="8">Major facilitator transporter</fullName>
    </submittedName>
</protein>
<evidence type="ECO:0000313" key="8">
    <source>
        <dbReference type="EMBL" id="EQD65669.1"/>
    </source>
</evidence>
<keyword evidence="5 6" id="KW-0472">Membrane</keyword>
<reference evidence="8" key="2">
    <citation type="journal article" date="2014" name="ISME J.">
        <title>Microbial stratification in low pH oxic and suboxic macroscopic growths along an acid mine drainage.</title>
        <authorList>
            <person name="Mendez-Garcia C."/>
            <person name="Mesa V."/>
            <person name="Sprenger R.R."/>
            <person name="Richter M."/>
            <person name="Diez M.S."/>
            <person name="Solano J."/>
            <person name="Bargiela R."/>
            <person name="Golyshina O.V."/>
            <person name="Manteca A."/>
            <person name="Ramos J.L."/>
            <person name="Gallego J.R."/>
            <person name="Llorente I."/>
            <person name="Martins Dos Santos V.A."/>
            <person name="Jensen O.N."/>
            <person name="Pelaez A.I."/>
            <person name="Sanchez J."/>
            <person name="Ferrer M."/>
        </authorList>
    </citation>
    <scope>NUCLEOTIDE SEQUENCE</scope>
</reference>
<dbReference type="PANTHER" id="PTHR12778:SF10">
    <property type="entry name" value="MAJOR FACILITATOR SUPERFAMILY DOMAIN-CONTAINING PROTEIN 3"/>
    <property type="match status" value="1"/>
</dbReference>
<dbReference type="EMBL" id="AUZX01006056">
    <property type="protein sequence ID" value="EQD65669.1"/>
    <property type="molecule type" value="Genomic_DNA"/>
</dbReference>
<dbReference type="PROSITE" id="PS50850">
    <property type="entry name" value="MFS"/>
    <property type="match status" value="1"/>
</dbReference>
<feature type="transmembrane region" description="Helical" evidence="6">
    <location>
        <begin position="27"/>
        <end position="45"/>
    </location>
</feature>
<evidence type="ECO:0000256" key="1">
    <source>
        <dbReference type="ARBA" id="ARBA00004141"/>
    </source>
</evidence>
<feature type="non-terminal residue" evidence="8">
    <location>
        <position position="297"/>
    </location>
</feature>
<dbReference type="AlphaFoldDB" id="T1CHA6"/>
<feature type="transmembrane region" description="Helical" evidence="6">
    <location>
        <begin position="192"/>
        <end position="213"/>
    </location>
</feature>
<dbReference type="GO" id="GO:0022857">
    <property type="term" value="F:transmembrane transporter activity"/>
    <property type="evidence" value="ECO:0007669"/>
    <property type="project" value="InterPro"/>
</dbReference>
<dbReference type="Pfam" id="PF07690">
    <property type="entry name" value="MFS_1"/>
    <property type="match status" value="1"/>
</dbReference>
<evidence type="ECO:0000256" key="3">
    <source>
        <dbReference type="ARBA" id="ARBA00022692"/>
    </source>
</evidence>
<comment type="subcellular location">
    <subcellularLocation>
        <location evidence="1">Membrane</location>
        <topology evidence="1">Multi-pass membrane protein</topology>
    </subcellularLocation>
</comment>
<name>T1CHA6_9ZZZZ</name>
<sequence>QDVAMNAWRIESAPSEMQGPMVGAYEVGYNVGMIAAAAGALSVASDFGWHVSYGVMAALMAVGIATTLLAREPRAVVTREEQQRETRVIEWLERRAHWPRSLRKIGEWFIGAVICPLTDFFGRYGLRFALPCVAFIGLYEMNEFIMGAMTGPFYIAHHYSLEQIALVVKVYGFSLSIAGVFIAGALVARIGLARSLLIGGALAVLSNLSYSLLATTHAPTLLGLGFANGLDNLARSVEGVALIAFMSNLTSSKYTATQYALFASLYALPGKISEGISGFVVQRIGYPHFFLLTAGLG</sequence>
<organism evidence="8">
    <name type="scientific">mine drainage metagenome</name>
    <dbReference type="NCBI Taxonomy" id="410659"/>
    <lineage>
        <taxon>unclassified sequences</taxon>
        <taxon>metagenomes</taxon>
        <taxon>ecological metagenomes</taxon>
    </lineage>
</organism>
<accession>T1CHA6</accession>
<evidence type="ECO:0000256" key="5">
    <source>
        <dbReference type="ARBA" id="ARBA00023136"/>
    </source>
</evidence>
<evidence type="ECO:0000256" key="2">
    <source>
        <dbReference type="ARBA" id="ARBA00022448"/>
    </source>
</evidence>
<evidence type="ECO:0000259" key="7">
    <source>
        <dbReference type="PROSITE" id="PS50850"/>
    </source>
</evidence>
<dbReference type="SUPFAM" id="SSF103473">
    <property type="entry name" value="MFS general substrate transporter"/>
    <property type="match status" value="1"/>
</dbReference>
<feature type="non-terminal residue" evidence="8">
    <location>
        <position position="1"/>
    </location>
</feature>
<dbReference type="PANTHER" id="PTHR12778">
    <property type="entry name" value="SOLUTE CARRIER FAMILY 33 ACETYL-COA TRANSPORTER -RELATED"/>
    <property type="match status" value="1"/>
</dbReference>
<keyword evidence="2" id="KW-0813">Transport</keyword>
<proteinExistence type="predicted"/>
<dbReference type="InterPro" id="IPR036259">
    <property type="entry name" value="MFS_trans_sf"/>
</dbReference>
<dbReference type="GO" id="GO:0016020">
    <property type="term" value="C:membrane"/>
    <property type="evidence" value="ECO:0007669"/>
    <property type="project" value="UniProtKB-SubCell"/>
</dbReference>
<dbReference type="InterPro" id="IPR004752">
    <property type="entry name" value="AmpG_permease/AT-1"/>
</dbReference>
<keyword evidence="3 6" id="KW-0812">Transmembrane</keyword>
<feature type="transmembrane region" description="Helical" evidence="6">
    <location>
        <begin position="128"/>
        <end position="154"/>
    </location>
</feature>
<dbReference type="InterPro" id="IPR020846">
    <property type="entry name" value="MFS_dom"/>
</dbReference>